<dbReference type="AlphaFoldDB" id="A0A1I6UMM8"/>
<organism evidence="5 6">
    <name type="scientific">Alloyangia pacifica</name>
    <dbReference type="NCBI Taxonomy" id="311180"/>
    <lineage>
        <taxon>Bacteria</taxon>
        <taxon>Pseudomonadati</taxon>
        <taxon>Pseudomonadota</taxon>
        <taxon>Alphaproteobacteria</taxon>
        <taxon>Rhodobacterales</taxon>
        <taxon>Roseobacteraceae</taxon>
        <taxon>Alloyangia</taxon>
    </lineage>
</organism>
<proteinExistence type="inferred from homology"/>
<dbReference type="Gene3D" id="3.90.76.10">
    <property type="entry name" value="Dipeptide-binding Protein, Domain 1"/>
    <property type="match status" value="1"/>
</dbReference>
<dbReference type="Proteomes" id="UP000199392">
    <property type="component" value="Unassembled WGS sequence"/>
</dbReference>
<dbReference type="Pfam" id="PF00496">
    <property type="entry name" value="SBP_bac_5"/>
    <property type="match status" value="1"/>
</dbReference>
<dbReference type="Gene3D" id="3.40.190.10">
    <property type="entry name" value="Periplasmic binding protein-like II"/>
    <property type="match status" value="1"/>
</dbReference>
<dbReference type="GO" id="GO:1904680">
    <property type="term" value="F:peptide transmembrane transporter activity"/>
    <property type="evidence" value="ECO:0007669"/>
    <property type="project" value="TreeGrafter"/>
</dbReference>
<dbReference type="PANTHER" id="PTHR30290">
    <property type="entry name" value="PERIPLASMIC BINDING COMPONENT OF ABC TRANSPORTER"/>
    <property type="match status" value="1"/>
</dbReference>
<feature type="signal peptide" evidence="3">
    <location>
        <begin position="1"/>
        <end position="41"/>
    </location>
</feature>
<dbReference type="PANTHER" id="PTHR30290:SF34">
    <property type="entry name" value="ABC TRANSPORTER, PERIPLASMIC OLIGO-PEPTIDE BINDING PROTEIN, PUTATIVE-RELATED"/>
    <property type="match status" value="1"/>
</dbReference>
<dbReference type="CDD" id="cd08512">
    <property type="entry name" value="PBP2_NikA_DppA_OppA_like_7"/>
    <property type="match status" value="1"/>
</dbReference>
<dbReference type="InterPro" id="IPR039424">
    <property type="entry name" value="SBP_5"/>
</dbReference>
<gene>
    <name evidence="5" type="ORF">SAMN04488050_108187</name>
</gene>
<dbReference type="GO" id="GO:0043190">
    <property type="term" value="C:ATP-binding cassette (ABC) transporter complex"/>
    <property type="evidence" value="ECO:0007669"/>
    <property type="project" value="InterPro"/>
</dbReference>
<evidence type="ECO:0000256" key="3">
    <source>
        <dbReference type="SAM" id="SignalP"/>
    </source>
</evidence>
<dbReference type="InterPro" id="IPR000914">
    <property type="entry name" value="SBP_5_dom"/>
</dbReference>
<protein>
    <submittedName>
        <fullName evidence="5">Peptide/nickel transport system substrate-binding protein</fullName>
    </submittedName>
</protein>
<reference evidence="6" key="1">
    <citation type="submission" date="2016-10" db="EMBL/GenBank/DDBJ databases">
        <authorList>
            <person name="Varghese N."/>
            <person name="Submissions S."/>
        </authorList>
    </citation>
    <scope>NUCLEOTIDE SEQUENCE [LARGE SCALE GENOMIC DNA]</scope>
    <source>
        <strain evidence="6">DSM 26894</strain>
    </source>
</reference>
<feature type="chain" id="PRO_5011676927" evidence="3">
    <location>
        <begin position="42"/>
        <end position="548"/>
    </location>
</feature>
<evidence type="ECO:0000256" key="2">
    <source>
        <dbReference type="ARBA" id="ARBA00005695"/>
    </source>
</evidence>
<evidence type="ECO:0000256" key="1">
    <source>
        <dbReference type="ARBA" id="ARBA00004418"/>
    </source>
</evidence>
<dbReference type="GO" id="GO:0015833">
    <property type="term" value="P:peptide transport"/>
    <property type="evidence" value="ECO:0007669"/>
    <property type="project" value="TreeGrafter"/>
</dbReference>
<dbReference type="InterPro" id="IPR030678">
    <property type="entry name" value="Peptide/Ni-bd"/>
</dbReference>
<comment type="similarity">
    <text evidence="2">Belongs to the bacterial solute-binding protein 5 family.</text>
</comment>
<evidence type="ECO:0000313" key="5">
    <source>
        <dbReference type="EMBL" id="SFT02709.1"/>
    </source>
</evidence>
<comment type="subcellular location">
    <subcellularLocation>
        <location evidence="1">Periplasm</location>
    </subcellularLocation>
</comment>
<name>A0A1I6UMM8_9RHOB</name>
<keyword evidence="3" id="KW-0732">Signal</keyword>
<dbReference type="Gene3D" id="3.10.105.10">
    <property type="entry name" value="Dipeptide-binding Protein, Domain 3"/>
    <property type="match status" value="1"/>
</dbReference>
<dbReference type="GO" id="GO:0030288">
    <property type="term" value="C:outer membrane-bounded periplasmic space"/>
    <property type="evidence" value="ECO:0007669"/>
    <property type="project" value="UniProtKB-ARBA"/>
</dbReference>
<dbReference type="SUPFAM" id="SSF53850">
    <property type="entry name" value="Periplasmic binding protein-like II"/>
    <property type="match status" value="1"/>
</dbReference>
<accession>A0A1I6UMM8</accession>
<feature type="domain" description="Solute-binding protein family 5" evidence="4">
    <location>
        <begin position="93"/>
        <end position="459"/>
    </location>
</feature>
<dbReference type="EMBL" id="FOZW01000008">
    <property type="protein sequence ID" value="SFT02709.1"/>
    <property type="molecule type" value="Genomic_DNA"/>
</dbReference>
<dbReference type="STRING" id="311180.SAMN04488050_108187"/>
<keyword evidence="6" id="KW-1185">Reference proteome</keyword>
<sequence>MRPRNFRETTMTRHTPSRTMRIGAALLTAALLSSTALTAQAETPPNMLVIAQRIDDIKTMDPAESFEFTGADISRNVYEALVDFDPMDLDAGFQPALAESWEVSEDGTQITFTMADGHVFASGNPVTAKDAEFSLRRAVMLNKTPSFILTQFGFTPENAEETIVAPDEKTLVLKLDKAYAVSFVLNCLAATIGGIVDMETVMANEVDGDMGNAWLRDNTAGSGPYKLASWKPDESYTLDLNPEYPGDAPAMKRVIVQHIQESATQRLQLERGDVDIARNLSPEDVAGLESVDSVKVVDELRGRLMYWSANQKNEMLSNPKVLEAMKFATDYTGMQDSFLKGQYINHQAFLPKTFMGAIDDLPYSFDIEKAKALLAEAGYPEGFDITINVRDAQDRIDIGQSLQNTWGQIGINVEMIVGTGAQTLDTYRAREHDIYLGAWGPDYPDPNTNAGTFAYNPDNSDEAGATGLLAWRNAWALPDMSNETLAAVVEQDSEKRAEMYRELQREHMATSPFGIMFQQIEQNAMQDGVEHFVAGGATTAVSYWVVTK</sequence>
<evidence type="ECO:0000313" key="6">
    <source>
        <dbReference type="Proteomes" id="UP000199392"/>
    </source>
</evidence>
<evidence type="ECO:0000259" key="4">
    <source>
        <dbReference type="Pfam" id="PF00496"/>
    </source>
</evidence>
<dbReference type="PIRSF" id="PIRSF002741">
    <property type="entry name" value="MppA"/>
    <property type="match status" value="1"/>
</dbReference>